<gene>
    <name evidence="1" type="ORF">H5410_064486</name>
</gene>
<sequence length="127" mass="13976">MEEELKLSSVNETSNNRFKFPPGSTPLSSLCRCTLLGPVLLVGLGFGVAENWKLNELVKTSEEYYSSGIVGVLHLERLLPENHATTIDALVARDQARHARILRTTTSGLVNFPLNSSFDLNNIGYLS</sequence>
<dbReference type="Proteomes" id="UP000824120">
    <property type="component" value="Unassembled WGS sequence"/>
</dbReference>
<protein>
    <submittedName>
        <fullName evidence="1">Uncharacterized protein</fullName>
    </submittedName>
</protein>
<name>A0A9J5VZ95_SOLCO</name>
<keyword evidence="2" id="KW-1185">Reference proteome</keyword>
<accession>A0A9J5VZ95</accession>
<proteinExistence type="predicted"/>
<comment type="caution">
    <text evidence="1">The sequence shown here is derived from an EMBL/GenBank/DDBJ whole genome shotgun (WGS) entry which is preliminary data.</text>
</comment>
<evidence type="ECO:0000313" key="2">
    <source>
        <dbReference type="Proteomes" id="UP000824120"/>
    </source>
</evidence>
<dbReference type="EMBL" id="JACXVP010000106">
    <property type="protein sequence ID" value="KAG5568497.1"/>
    <property type="molecule type" value="Genomic_DNA"/>
</dbReference>
<dbReference type="AlphaFoldDB" id="A0A9J5VZ95"/>
<evidence type="ECO:0000313" key="1">
    <source>
        <dbReference type="EMBL" id="KAG5568497.1"/>
    </source>
</evidence>
<reference evidence="1" key="1">
    <citation type="submission" date="2020-09" db="EMBL/GenBank/DDBJ databases">
        <title>De no assembly of potato wild relative species, Solanum commersonii.</title>
        <authorList>
            <person name="Cho K."/>
        </authorList>
    </citation>
    <scope>NUCLEOTIDE SEQUENCE</scope>
    <source>
        <strain evidence="1">LZ3.2</strain>
        <tissue evidence="1">Leaf</tissue>
    </source>
</reference>
<organism evidence="1 2">
    <name type="scientific">Solanum commersonii</name>
    <name type="common">Commerson's wild potato</name>
    <name type="synonym">Commerson's nightshade</name>
    <dbReference type="NCBI Taxonomy" id="4109"/>
    <lineage>
        <taxon>Eukaryota</taxon>
        <taxon>Viridiplantae</taxon>
        <taxon>Streptophyta</taxon>
        <taxon>Embryophyta</taxon>
        <taxon>Tracheophyta</taxon>
        <taxon>Spermatophyta</taxon>
        <taxon>Magnoliopsida</taxon>
        <taxon>eudicotyledons</taxon>
        <taxon>Gunneridae</taxon>
        <taxon>Pentapetalae</taxon>
        <taxon>asterids</taxon>
        <taxon>lamiids</taxon>
        <taxon>Solanales</taxon>
        <taxon>Solanaceae</taxon>
        <taxon>Solanoideae</taxon>
        <taxon>Solaneae</taxon>
        <taxon>Solanum</taxon>
    </lineage>
</organism>